<dbReference type="Proteomes" id="UP000189628">
    <property type="component" value="Chromosome"/>
</dbReference>
<keyword evidence="1" id="KW-1133">Transmembrane helix</keyword>
<evidence type="ECO:0008006" key="4">
    <source>
        <dbReference type="Google" id="ProtNLM"/>
    </source>
</evidence>
<dbReference type="EMBL" id="CP019911">
    <property type="protein sequence ID" value="AQW31165.1"/>
    <property type="molecule type" value="Genomic_DNA"/>
</dbReference>
<evidence type="ECO:0000313" key="2">
    <source>
        <dbReference type="EMBL" id="AQW31165.1"/>
    </source>
</evidence>
<evidence type="ECO:0000313" key="3">
    <source>
        <dbReference type="Proteomes" id="UP000189628"/>
    </source>
</evidence>
<gene>
    <name evidence="2" type="ORF">B0B51_15330</name>
</gene>
<keyword evidence="1" id="KW-0472">Membrane</keyword>
<proteinExistence type="predicted"/>
<reference evidence="2 3" key="1">
    <citation type="submission" date="2017-02" db="EMBL/GenBank/DDBJ databases">
        <title>Blood Disease Bacterium A2-HR MARDI.</title>
        <authorList>
            <person name="Badrun R."/>
            <person name="Abu Bakar N."/>
            <person name="Laboh R."/>
        </authorList>
    </citation>
    <scope>NUCLEOTIDE SEQUENCE [LARGE SCALE GENOMIC DNA]</scope>
    <source>
        <strain evidence="2 3">A2-HR MARDI</strain>
    </source>
</reference>
<name>A0A1U9VL03_9RALS</name>
<keyword evidence="1" id="KW-0812">Transmembrane</keyword>
<organism evidence="2 3">
    <name type="scientific">blood disease bacterium A2-HR MARDI</name>
    <dbReference type="NCBI Taxonomy" id="1944648"/>
    <lineage>
        <taxon>Bacteria</taxon>
        <taxon>Pseudomonadati</taxon>
        <taxon>Pseudomonadota</taxon>
        <taxon>Betaproteobacteria</taxon>
        <taxon>Burkholderiales</taxon>
        <taxon>Burkholderiaceae</taxon>
        <taxon>Ralstonia</taxon>
        <taxon>Ralstonia solanacearum species complex</taxon>
    </lineage>
</organism>
<sequence>MVPLASRQTMTATRRKMASIRWFVLGVWLLCVAVHLLMFIWTNEPRQGLEWYASHHAYSVAVFVLTRFPLWVAALCILTMVASRIHRVRSY</sequence>
<protein>
    <recommendedName>
        <fullName evidence="4">Transmembrane protein</fullName>
    </recommendedName>
</protein>
<evidence type="ECO:0000256" key="1">
    <source>
        <dbReference type="SAM" id="Phobius"/>
    </source>
</evidence>
<accession>A0A1U9VL03</accession>
<feature type="transmembrane region" description="Helical" evidence="1">
    <location>
        <begin position="61"/>
        <end position="82"/>
    </location>
</feature>
<dbReference type="AlphaFoldDB" id="A0A1U9VL03"/>
<feature type="transmembrane region" description="Helical" evidence="1">
    <location>
        <begin position="20"/>
        <end position="41"/>
    </location>
</feature>